<reference evidence="2" key="2">
    <citation type="submission" date="2020-09" db="EMBL/GenBank/DDBJ databases">
        <authorList>
            <person name="Sun Q."/>
            <person name="Zhou Y."/>
        </authorList>
    </citation>
    <scope>NUCLEOTIDE SEQUENCE</scope>
    <source>
        <strain evidence="2">CGMCC 1.12919</strain>
    </source>
</reference>
<comment type="caution">
    <text evidence="2">The sequence shown here is derived from an EMBL/GenBank/DDBJ whole genome shotgun (WGS) entry which is preliminary data.</text>
</comment>
<dbReference type="AlphaFoldDB" id="A0A916U5S4"/>
<dbReference type="InterPro" id="IPR025402">
    <property type="entry name" value="DMP19_C"/>
</dbReference>
<evidence type="ECO:0000313" key="3">
    <source>
        <dbReference type="Proteomes" id="UP000637002"/>
    </source>
</evidence>
<accession>A0A916U5S4</accession>
<dbReference type="Gene3D" id="1.20.1420.60">
    <property type="match status" value="1"/>
</dbReference>
<protein>
    <recommendedName>
        <fullName evidence="1">DNA mimic protein DMP19 C-terminal domain-containing protein</fullName>
    </recommendedName>
</protein>
<evidence type="ECO:0000313" key="2">
    <source>
        <dbReference type="EMBL" id="GGC60883.1"/>
    </source>
</evidence>
<gene>
    <name evidence="2" type="ORF">GCM10010994_19390</name>
</gene>
<dbReference type="Proteomes" id="UP000637002">
    <property type="component" value="Unassembled WGS sequence"/>
</dbReference>
<evidence type="ECO:0000259" key="1">
    <source>
        <dbReference type="Pfam" id="PF14300"/>
    </source>
</evidence>
<name>A0A916U5S4_9HYPH</name>
<feature type="domain" description="DNA mimic protein DMP19 C-terminal" evidence="1">
    <location>
        <begin position="84"/>
        <end position="163"/>
    </location>
</feature>
<proteinExistence type="predicted"/>
<sequence length="230" mass="25727">MSLSRRVVVAYPFFAATVCKATSAGAASTQDLRRPVTRELFAAFLAAPNERFDYWTFLFERNQVLCAGGDCLMFDDPAALTYQALTRPQQVLVLVGLLDSRIRNGGIGQFFFNRADTARPTADAIDALGDGELSRRFRELYDRYAASAPLRQRLRNKHLERDEALARGDSDAATAAYDVAIEGIVGPRNRLGRDGFTAWFLTWRSARGGFLDLVRAYIRGHRVELIRIAE</sequence>
<organism evidence="2 3">
    <name type="scientific">Chelatococcus reniformis</name>
    <dbReference type="NCBI Taxonomy" id="1494448"/>
    <lineage>
        <taxon>Bacteria</taxon>
        <taxon>Pseudomonadati</taxon>
        <taxon>Pseudomonadota</taxon>
        <taxon>Alphaproteobacteria</taxon>
        <taxon>Hyphomicrobiales</taxon>
        <taxon>Chelatococcaceae</taxon>
        <taxon>Chelatococcus</taxon>
    </lineage>
</organism>
<reference evidence="2" key="1">
    <citation type="journal article" date="2014" name="Int. J. Syst. Evol. Microbiol.">
        <title>Complete genome sequence of Corynebacterium casei LMG S-19264T (=DSM 44701T), isolated from a smear-ripened cheese.</title>
        <authorList>
            <consortium name="US DOE Joint Genome Institute (JGI-PGF)"/>
            <person name="Walter F."/>
            <person name="Albersmeier A."/>
            <person name="Kalinowski J."/>
            <person name="Ruckert C."/>
        </authorList>
    </citation>
    <scope>NUCLEOTIDE SEQUENCE</scope>
    <source>
        <strain evidence="2">CGMCC 1.12919</strain>
    </source>
</reference>
<keyword evidence="3" id="KW-1185">Reference proteome</keyword>
<dbReference type="EMBL" id="BMGG01000003">
    <property type="protein sequence ID" value="GGC60883.1"/>
    <property type="molecule type" value="Genomic_DNA"/>
</dbReference>
<dbReference type="Pfam" id="PF14300">
    <property type="entry name" value="DMP19"/>
    <property type="match status" value="1"/>
</dbReference>